<feature type="region of interest" description="Disordered" evidence="1">
    <location>
        <begin position="1"/>
        <end position="35"/>
    </location>
</feature>
<feature type="region of interest" description="Disordered" evidence="1">
    <location>
        <begin position="676"/>
        <end position="727"/>
    </location>
</feature>
<dbReference type="InterPro" id="IPR045967">
    <property type="entry name" value="HAM1-like_N"/>
</dbReference>
<dbReference type="Proteomes" id="UP000242474">
    <property type="component" value="Unassembled WGS sequence"/>
</dbReference>
<feature type="compositionally biased region" description="Polar residues" evidence="1">
    <location>
        <begin position="15"/>
        <end position="35"/>
    </location>
</feature>
<feature type="compositionally biased region" description="Low complexity" evidence="1">
    <location>
        <begin position="688"/>
        <end position="697"/>
    </location>
</feature>
<sequence length="727" mass="81666">MSEEKNDITRRDSNVSDFSPGNNFQPLSETFKPSSTRARFEELVRTYRTVTDRNGRTLSRFDYAMEKRASIFHLIELANRTGSPSMGGDLPHTQQIVNTVHDLNFDKIRAHTTTFQGKKVIDHLENATNTGAKAFEEINGEDDIQTIITDLDNVRKETVDDRKVLARKAKQSTSTSKETANIAGSDFLVLAKGVGTSSTFRKAFADFFNLLNDVVQNKTPEERESSESLVDRMRSLIVEVRANPDVRKSLSSLHGLYTLSYRRGSQTANNATEQLKDHPASEDLSDARSHAKRLFTKLGNGYDLSKLISTISAIGAMSRNNEGFSKLMDDVKDFGDWSLNVDSDELTSEEFKTRSQDIIDQSQHILSDDERKQFSTLSEEFTNYMHAIRENPVLVEYKDSMTELMHSIMGYDLGIEERHEHYRALRQDMLANLPALIQAIRYAPLPRIAGQNKEIEFAADNIVLDLKRFVPEHISFAMHSEIYPRASIFKKKSAALSDRGFNGEQFFYMTITGIHFVAKRVAFYIKKKRGLPRLAEKGIADFLVRERGMDLVVRLRKLHSSEKPQVPINGSTTSAKAESKIEESSSESARTRATRELDIVDVKVKLHDLDIRMRENKHNISSTLALALMRPIARKLIARNIAKSLTENLVQGDKILAKYSSTAEGFMVDSSKKAMTSAKGAAKKGAQKSKNQISKMGSKSKGKSSQKETPRRDSLVEASESAPQSAV</sequence>
<accession>A0A2G5BI59</accession>
<proteinExistence type="predicted"/>
<dbReference type="STRING" id="763665.A0A2G5BI59"/>
<dbReference type="EMBL" id="KZ303489">
    <property type="protein sequence ID" value="PIA18704.1"/>
    <property type="molecule type" value="Genomic_DNA"/>
</dbReference>
<feature type="compositionally biased region" description="Basic and acidic residues" evidence="1">
    <location>
        <begin position="577"/>
        <end position="589"/>
    </location>
</feature>
<reference evidence="3 4" key="1">
    <citation type="journal article" date="2015" name="Genome Biol. Evol.">
        <title>Phylogenomic analyses indicate that early fungi evolved digesting cell walls of algal ancestors of land plants.</title>
        <authorList>
            <person name="Chang Y."/>
            <person name="Wang S."/>
            <person name="Sekimoto S."/>
            <person name="Aerts A.L."/>
            <person name="Choi C."/>
            <person name="Clum A."/>
            <person name="LaButti K.M."/>
            <person name="Lindquist E.A."/>
            <person name="Yee Ngan C."/>
            <person name="Ohm R.A."/>
            <person name="Salamov A.A."/>
            <person name="Grigoriev I.V."/>
            <person name="Spatafora J.W."/>
            <person name="Berbee M.L."/>
        </authorList>
    </citation>
    <scope>NUCLEOTIDE SEQUENCE [LARGE SCALE GENOMIC DNA]</scope>
    <source>
        <strain evidence="3 4">NRRL 1564</strain>
    </source>
</reference>
<dbReference type="AlphaFoldDB" id="A0A2G5BI59"/>
<feature type="compositionally biased region" description="Basic and acidic residues" evidence="1">
    <location>
        <begin position="1"/>
        <end position="14"/>
    </location>
</feature>
<evidence type="ECO:0000256" key="1">
    <source>
        <dbReference type="SAM" id="MobiDB-lite"/>
    </source>
</evidence>
<dbReference type="OrthoDB" id="19394at2759"/>
<protein>
    <recommendedName>
        <fullName evidence="2">HAM1-like N-terminal domain-containing protein</fullName>
    </recommendedName>
</protein>
<dbReference type="PANTHER" id="PTHR31138">
    <property type="entry name" value="CHROMOSOME 19, WHOLE GENOME SHOTGUN SEQUENCE"/>
    <property type="match status" value="1"/>
</dbReference>
<feature type="domain" description="HAM1-like N-terminal" evidence="2">
    <location>
        <begin position="213"/>
        <end position="559"/>
    </location>
</feature>
<evidence type="ECO:0000313" key="3">
    <source>
        <dbReference type="EMBL" id="PIA18704.1"/>
    </source>
</evidence>
<name>A0A2G5BI59_COERN</name>
<dbReference type="Pfam" id="PF19343">
    <property type="entry name" value="HAM1_N"/>
    <property type="match status" value="1"/>
</dbReference>
<feature type="region of interest" description="Disordered" evidence="1">
    <location>
        <begin position="563"/>
        <end position="589"/>
    </location>
</feature>
<dbReference type="PANTHER" id="PTHR31138:SF1">
    <property type="entry name" value="PDZ DOMAIN-CONTAINING PROTEIN"/>
    <property type="match status" value="1"/>
</dbReference>
<keyword evidence="4" id="KW-1185">Reference proteome</keyword>
<organism evidence="3 4">
    <name type="scientific">Coemansia reversa (strain ATCC 12441 / NRRL 1564)</name>
    <dbReference type="NCBI Taxonomy" id="763665"/>
    <lineage>
        <taxon>Eukaryota</taxon>
        <taxon>Fungi</taxon>
        <taxon>Fungi incertae sedis</taxon>
        <taxon>Zoopagomycota</taxon>
        <taxon>Kickxellomycotina</taxon>
        <taxon>Kickxellomycetes</taxon>
        <taxon>Kickxellales</taxon>
        <taxon>Kickxellaceae</taxon>
        <taxon>Coemansia</taxon>
    </lineage>
</organism>
<gene>
    <name evidence="3" type="ORF">COEREDRAFT_85158</name>
</gene>
<evidence type="ECO:0000259" key="2">
    <source>
        <dbReference type="Pfam" id="PF19343"/>
    </source>
</evidence>
<feature type="compositionally biased region" description="Basic and acidic residues" evidence="1">
    <location>
        <begin position="705"/>
        <end position="715"/>
    </location>
</feature>
<evidence type="ECO:0000313" key="4">
    <source>
        <dbReference type="Proteomes" id="UP000242474"/>
    </source>
</evidence>